<dbReference type="RefSeq" id="WP_116348453.1">
    <property type="nucleotide sequence ID" value="NZ_NFZW01000029.1"/>
</dbReference>
<name>A0A3E0WHI3_9GAMM</name>
<proteinExistence type="predicted"/>
<sequence>MKNQVQRFASFSLLLVSLALAACSGSSGSRDDAPDSGAERTGLVTDPPIVGALVGLVDAQGQAISKVAVTDAKGRFRVNHTEQPLSAAVHARASGGRDTQTGYDFQGLTLKAPVTGAELVLSPLSTLVVYEMLDAGLGLEQAREAVGHRLNLEAAQLLQDPAQSAPHQLASLKLTRFAAALRYQGDGFRHTAAALRLHNGDFILAVNQLSMDTSLSQTTRKRLFHLAAELEDLAAIDVEQAVPALIRAANRIAFRHALTRYLEDHHALAVGNEQVRFNIDALADALWEANARRGIPSDGPQIANLARYAIQQHALELASLEAGDFTVPASLATDPNIPPLAQVQVVDHTVALAPGEELGNDNARRIAYFYDSDLAPIYRAQQILTGVHDDALTDPVLGAPSRYWPASAWENAPA</sequence>
<dbReference type="Proteomes" id="UP000256763">
    <property type="component" value="Unassembled WGS sequence"/>
</dbReference>
<reference evidence="3" key="1">
    <citation type="submission" date="2017-05" db="EMBL/GenBank/DDBJ databases">
        <authorList>
            <person name="Sharma S."/>
            <person name="Sidhu C."/>
            <person name="Pinnaka A.K."/>
        </authorList>
    </citation>
    <scope>NUCLEOTIDE SEQUENCE [LARGE SCALE GENOMIC DNA]</scope>
    <source>
        <strain evidence="3">AK93</strain>
    </source>
</reference>
<evidence type="ECO:0000313" key="3">
    <source>
        <dbReference type="Proteomes" id="UP000256763"/>
    </source>
</evidence>
<dbReference type="AlphaFoldDB" id="A0A3E0WHI3"/>
<feature type="signal peptide" evidence="1">
    <location>
        <begin position="1"/>
        <end position="21"/>
    </location>
</feature>
<evidence type="ECO:0000313" key="2">
    <source>
        <dbReference type="EMBL" id="RFA32422.1"/>
    </source>
</evidence>
<dbReference type="PROSITE" id="PS51257">
    <property type="entry name" value="PROKAR_LIPOPROTEIN"/>
    <property type="match status" value="1"/>
</dbReference>
<keyword evidence="1" id="KW-0732">Signal</keyword>
<feature type="chain" id="PRO_5017817200" description="Carboxypeptidase regulatory-like domain-containing protein" evidence="1">
    <location>
        <begin position="22"/>
        <end position="414"/>
    </location>
</feature>
<keyword evidence="3" id="KW-1185">Reference proteome</keyword>
<protein>
    <recommendedName>
        <fullName evidence="4">Carboxypeptidase regulatory-like domain-containing protein</fullName>
    </recommendedName>
</protein>
<gene>
    <name evidence="2" type="ORF">CAL65_19745</name>
</gene>
<accession>A0A3E0WHI3</accession>
<evidence type="ECO:0008006" key="4">
    <source>
        <dbReference type="Google" id="ProtNLM"/>
    </source>
</evidence>
<organism evidence="2 3">
    <name type="scientific">Alkalilimnicola ehrlichii</name>
    <dbReference type="NCBI Taxonomy" id="351052"/>
    <lineage>
        <taxon>Bacteria</taxon>
        <taxon>Pseudomonadati</taxon>
        <taxon>Pseudomonadota</taxon>
        <taxon>Gammaproteobacteria</taxon>
        <taxon>Chromatiales</taxon>
        <taxon>Ectothiorhodospiraceae</taxon>
        <taxon>Alkalilimnicola</taxon>
    </lineage>
</organism>
<evidence type="ECO:0000256" key="1">
    <source>
        <dbReference type="SAM" id="SignalP"/>
    </source>
</evidence>
<comment type="caution">
    <text evidence="2">The sequence shown here is derived from an EMBL/GenBank/DDBJ whole genome shotgun (WGS) entry which is preliminary data.</text>
</comment>
<dbReference type="EMBL" id="NFZW01000029">
    <property type="protein sequence ID" value="RFA32422.1"/>
    <property type="molecule type" value="Genomic_DNA"/>
</dbReference>